<dbReference type="SUPFAM" id="SSF51735">
    <property type="entry name" value="NAD(P)-binding Rossmann-fold domains"/>
    <property type="match status" value="1"/>
</dbReference>
<dbReference type="eggNOG" id="COG3320">
    <property type="taxonomic scope" value="Bacteria"/>
</dbReference>
<dbReference type="Gene3D" id="3.40.50.720">
    <property type="entry name" value="NAD(P)-binding Rossmann-like Domain"/>
    <property type="match status" value="1"/>
</dbReference>
<feature type="domain" description="Thioester reductase (TE)" evidence="1">
    <location>
        <begin position="5"/>
        <end position="93"/>
    </location>
</feature>
<accession>D5ZU26</accession>
<reference evidence="3" key="1">
    <citation type="submission" date="2008-12" db="EMBL/GenBank/DDBJ databases">
        <title>Annotation of Streptomyces ghanaensis ATCC 14672.</title>
        <authorList>
            <consortium name="The Broad Institute Genome Sequencing Platform"/>
            <consortium name="Broad Institute Microbial Sequencing Center"/>
            <person name="Fischbach M."/>
            <person name="Ward D."/>
            <person name="Young S."/>
            <person name="Kodira C.D."/>
            <person name="Zeng Q."/>
            <person name="Koehrsen M."/>
            <person name="Godfrey P."/>
            <person name="Alvarado L."/>
            <person name="Berlin A.M."/>
            <person name="Borenstein D."/>
            <person name="Chen Z."/>
            <person name="Engels R."/>
            <person name="Freedman E."/>
            <person name="Gellesch M."/>
            <person name="Goldberg J."/>
            <person name="Griggs A."/>
            <person name="Gujja S."/>
            <person name="Heiman D.I."/>
            <person name="Hepburn T.A."/>
            <person name="Howarth C."/>
            <person name="Jen D."/>
            <person name="Larson L."/>
            <person name="Lewis B."/>
            <person name="Mehta T."/>
            <person name="Park D."/>
            <person name="Pearson M."/>
            <person name="Roberts A."/>
            <person name="Saif S."/>
            <person name="Shea T.D."/>
            <person name="Shenoy N."/>
            <person name="Sisk P."/>
            <person name="Stolte C."/>
            <person name="Sykes S.N."/>
            <person name="Walk T."/>
            <person name="White J."/>
            <person name="Yandava C."/>
            <person name="Straight P."/>
            <person name="Clardy J."/>
            <person name="Hung D."/>
            <person name="Kolter R."/>
            <person name="Mekalanos J."/>
            <person name="Walker S."/>
            <person name="Walsh C.T."/>
            <person name="Wieland B.L.C."/>
            <person name="Ilzarbe M."/>
            <person name="Galagan J."/>
            <person name="Nusbaum C."/>
            <person name="Birren B."/>
        </authorList>
    </citation>
    <scope>NUCLEOTIDE SEQUENCE [LARGE SCALE GENOMIC DNA]</scope>
    <source>
        <strain evidence="3">ATCC 14672 / DSM 40746 / JCM 4963 / KCTC 9882 / NRRL B-12104 / FH 1290</strain>
    </source>
</reference>
<dbReference type="InterPro" id="IPR013120">
    <property type="entry name" value="FAR_NAD-bd"/>
</dbReference>
<protein>
    <submittedName>
        <fullName evidence="2">Predicted protein</fullName>
    </submittedName>
</protein>
<dbReference type="Proteomes" id="UP000003824">
    <property type="component" value="Unassembled WGS sequence"/>
</dbReference>
<dbReference type="InterPro" id="IPR036291">
    <property type="entry name" value="NAD(P)-bd_dom_sf"/>
</dbReference>
<evidence type="ECO:0000313" key="3">
    <source>
        <dbReference type="Proteomes" id="UP000003824"/>
    </source>
</evidence>
<dbReference type="Pfam" id="PF07993">
    <property type="entry name" value="NAD_binding_4"/>
    <property type="match status" value="1"/>
</dbReference>
<dbReference type="AlphaFoldDB" id="D5ZU26"/>
<proteinExistence type="predicted"/>
<dbReference type="EMBL" id="DS999641">
    <property type="protein sequence ID" value="EFE64860.2"/>
    <property type="molecule type" value="Genomic_DNA"/>
</dbReference>
<evidence type="ECO:0000313" key="2">
    <source>
        <dbReference type="EMBL" id="EFE64860.2"/>
    </source>
</evidence>
<dbReference type="RefSeq" id="WP_004978689.1">
    <property type="nucleotide sequence ID" value="NZ_DS999641.1"/>
</dbReference>
<gene>
    <name evidence="2" type="ORF">SSFG_00115</name>
</gene>
<sequence length="98" mass="10216">MTTVITGATGFLGSHRLVRDGRRVTALARRDPPAARGRLAHALKAAGAGQGGLAALAEVHLLRGDVSRPCLGLDTGTYRALAEEAKEIWHCAAGHRPA</sequence>
<organism evidence="2 3">
    <name type="scientific">Streptomyces viridosporus (strain ATCC 14672 / DSM 40746 / JCM 4963 / KCTC 9882 / NRRL B-12104 / FH 1290)</name>
    <name type="common">Streptomyces ghanaensis</name>
    <dbReference type="NCBI Taxonomy" id="566461"/>
    <lineage>
        <taxon>Bacteria</taxon>
        <taxon>Bacillati</taxon>
        <taxon>Actinomycetota</taxon>
        <taxon>Actinomycetes</taxon>
        <taxon>Kitasatosporales</taxon>
        <taxon>Streptomycetaceae</taxon>
        <taxon>Streptomyces</taxon>
    </lineage>
</organism>
<name>D5ZU26_STRV1</name>
<evidence type="ECO:0000259" key="1">
    <source>
        <dbReference type="Pfam" id="PF07993"/>
    </source>
</evidence>